<name>A0A078JRN3_BRANA</name>
<dbReference type="AlphaFoldDB" id="A0A078JRN3"/>
<gene>
    <name evidence="2" type="primary">BnaCnng63750D</name>
    <name evidence="2" type="ORF">GSBRNA2T00088143001</name>
</gene>
<evidence type="ECO:0000256" key="1">
    <source>
        <dbReference type="SAM" id="MobiDB-lite"/>
    </source>
</evidence>
<evidence type="ECO:0000313" key="2">
    <source>
        <dbReference type="EMBL" id="CDY69479.1"/>
    </source>
</evidence>
<proteinExistence type="predicted"/>
<dbReference type="PaxDb" id="3708-A0A078JRN3"/>
<dbReference type="Proteomes" id="UP000028999">
    <property type="component" value="Unassembled WGS sequence"/>
</dbReference>
<feature type="region of interest" description="Disordered" evidence="1">
    <location>
        <begin position="12"/>
        <end position="36"/>
    </location>
</feature>
<dbReference type="Gramene" id="CDY69479">
    <property type="protein sequence ID" value="CDY69479"/>
    <property type="gene ID" value="GSBRNA2T00088143001"/>
</dbReference>
<protein>
    <submittedName>
        <fullName evidence="2">BnaCnng63750D protein</fullName>
    </submittedName>
</protein>
<keyword evidence="3" id="KW-1185">Reference proteome</keyword>
<sequence length="58" mass="6740">MNFELVFIPYPPQINSGDGEATSRPRKPPHYLRSHPSFPLRKRSRCFPLRGSSLCRIQ</sequence>
<dbReference type="EMBL" id="LK039528">
    <property type="protein sequence ID" value="CDY69479.1"/>
    <property type="molecule type" value="Genomic_DNA"/>
</dbReference>
<reference evidence="2 3" key="1">
    <citation type="journal article" date="2014" name="Science">
        <title>Plant genetics. Early allopolyploid evolution in the post-Neolithic Brassica napus oilseed genome.</title>
        <authorList>
            <person name="Chalhoub B."/>
            <person name="Denoeud F."/>
            <person name="Liu S."/>
            <person name="Parkin I.A."/>
            <person name="Tang H."/>
            <person name="Wang X."/>
            <person name="Chiquet J."/>
            <person name="Belcram H."/>
            <person name="Tong C."/>
            <person name="Samans B."/>
            <person name="Correa M."/>
            <person name="Da Silva C."/>
            <person name="Just J."/>
            <person name="Falentin C."/>
            <person name="Koh C.S."/>
            <person name="Le Clainche I."/>
            <person name="Bernard M."/>
            <person name="Bento P."/>
            <person name="Noel B."/>
            <person name="Labadie K."/>
            <person name="Alberti A."/>
            <person name="Charles M."/>
            <person name="Arnaud D."/>
            <person name="Guo H."/>
            <person name="Daviaud C."/>
            <person name="Alamery S."/>
            <person name="Jabbari K."/>
            <person name="Zhao M."/>
            <person name="Edger P.P."/>
            <person name="Chelaifa H."/>
            <person name="Tack D."/>
            <person name="Lassalle G."/>
            <person name="Mestiri I."/>
            <person name="Schnel N."/>
            <person name="Le Paslier M.C."/>
            <person name="Fan G."/>
            <person name="Renault V."/>
            <person name="Bayer P.E."/>
            <person name="Golicz A.A."/>
            <person name="Manoli S."/>
            <person name="Lee T.H."/>
            <person name="Thi V.H."/>
            <person name="Chalabi S."/>
            <person name="Hu Q."/>
            <person name="Fan C."/>
            <person name="Tollenaere R."/>
            <person name="Lu Y."/>
            <person name="Battail C."/>
            <person name="Shen J."/>
            <person name="Sidebottom C.H."/>
            <person name="Wang X."/>
            <person name="Canaguier A."/>
            <person name="Chauveau A."/>
            <person name="Berard A."/>
            <person name="Deniot G."/>
            <person name="Guan M."/>
            <person name="Liu Z."/>
            <person name="Sun F."/>
            <person name="Lim Y.P."/>
            <person name="Lyons E."/>
            <person name="Town C.D."/>
            <person name="Bancroft I."/>
            <person name="Wang X."/>
            <person name="Meng J."/>
            <person name="Ma J."/>
            <person name="Pires J.C."/>
            <person name="King G.J."/>
            <person name="Brunel D."/>
            <person name="Delourme R."/>
            <person name="Renard M."/>
            <person name="Aury J.M."/>
            <person name="Adams K.L."/>
            <person name="Batley J."/>
            <person name="Snowdon R.J."/>
            <person name="Tost J."/>
            <person name="Edwards D."/>
            <person name="Zhou Y."/>
            <person name="Hua W."/>
            <person name="Sharpe A.G."/>
            <person name="Paterson A.H."/>
            <person name="Guan C."/>
            <person name="Wincker P."/>
        </authorList>
    </citation>
    <scope>NUCLEOTIDE SEQUENCE [LARGE SCALE GENOMIC DNA]</scope>
    <source>
        <strain evidence="3">cv. Darmor-bzh</strain>
    </source>
</reference>
<feature type="compositionally biased region" description="Basic residues" evidence="1">
    <location>
        <begin position="24"/>
        <end position="33"/>
    </location>
</feature>
<evidence type="ECO:0000313" key="3">
    <source>
        <dbReference type="Proteomes" id="UP000028999"/>
    </source>
</evidence>
<accession>A0A078JRN3</accession>
<organism evidence="2 3">
    <name type="scientific">Brassica napus</name>
    <name type="common">Rape</name>
    <dbReference type="NCBI Taxonomy" id="3708"/>
    <lineage>
        <taxon>Eukaryota</taxon>
        <taxon>Viridiplantae</taxon>
        <taxon>Streptophyta</taxon>
        <taxon>Embryophyta</taxon>
        <taxon>Tracheophyta</taxon>
        <taxon>Spermatophyta</taxon>
        <taxon>Magnoliopsida</taxon>
        <taxon>eudicotyledons</taxon>
        <taxon>Gunneridae</taxon>
        <taxon>Pentapetalae</taxon>
        <taxon>rosids</taxon>
        <taxon>malvids</taxon>
        <taxon>Brassicales</taxon>
        <taxon>Brassicaceae</taxon>
        <taxon>Brassiceae</taxon>
        <taxon>Brassica</taxon>
    </lineage>
</organism>